<accession>A0A9D1HRN2</accession>
<gene>
    <name evidence="2" type="ORF">IAD51_03370</name>
</gene>
<dbReference type="EMBL" id="DVMN01000059">
    <property type="protein sequence ID" value="HIU21266.1"/>
    <property type="molecule type" value="Genomic_DNA"/>
</dbReference>
<evidence type="ECO:0000313" key="3">
    <source>
        <dbReference type="Proteomes" id="UP000824088"/>
    </source>
</evidence>
<organism evidence="2 3">
    <name type="scientific">Candidatus Limadaptatus stercorigallinarum</name>
    <dbReference type="NCBI Taxonomy" id="2840845"/>
    <lineage>
        <taxon>Bacteria</taxon>
        <taxon>Bacillati</taxon>
        <taxon>Bacillota</taxon>
        <taxon>Clostridia</taxon>
        <taxon>Eubacteriales</taxon>
        <taxon>Candidatus Limadaptatus</taxon>
    </lineage>
</organism>
<evidence type="ECO:0000259" key="1">
    <source>
        <dbReference type="Pfam" id="PF07561"/>
    </source>
</evidence>
<sequence>MKEIICETSNCEHNLKCRCLAGIISVGDSAKCLSRIKREGGALAQSFADVEAGEEFHGAKNDSIVQCSAECALNSGGVCTADKITVKDAPFAAKCKSRIISTGK</sequence>
<dbReference type="Proteomes" id="UP000824088">
    <property type="component" value="Unassembled WGS sequence"/>
</dbReference>
<dbReference type="Pfam" id="PF07561">
    <property type="entry name" value="DUF1540"/>
    <property type="match status" value="2"/>
</dbReference>
<feature type="domain" description="DUF1540" evidence="1">
    <location>
        <begin position="65"/>
        <end position="92"/>
    </location>
</feature>
<dbReference type="InterPro" id="IPR011437">
    <property type="entry name" value="DUF1540"/>
</dbReference>
<dbReference type="AlphaFoldDB" id="A0A9D1HRN2"/>
<reference evidence="2" key="2">
    <citation type="journal article" date="2021" name="PeerJ">
        <title>Extensive microbial diversity within the chicken gut microbiome revealed by metagenomics and culture.</title>
        <authorList>
            <person name="Gilroy R."/>
            <person name="Ravi A."/>
            <person name="Getino M."/>
            <person name="Pursley I."/>
            <person name="Horton D.L."/>
            <person name="Alikhan N.F."/>
            <person name="Baker D."/>
            <person name="Gharbi K."/>
            <person name="Hall N."/>
            <person name="Watson M."/>
            <person name="Adriaenssens E.M."/>
            <person name="Foster-Nyarko E."/>
            <person name="Jarju S."/>
            <person name="Secka A."/>
            <person name="Antonio M."/>
            <person name="Oren A."/>
            <person name="Chaudhuri R.R."/>
            <person name="La Ragione R."/>
            <person name="Hildebrand F."/>
            <person name="Pallen M.J."/>
        </authorList>
    </citation>
    <scope>NUCLEOTIDE SEQUENCE</scope>
    <source>
        <strain evidence="2">1063</strain>
    </source>
</reference>
<protein>
    <submittedName>
        <fullName evidence="2">DUF1540 domain-containing protein</fullName>
    </submittedName>
</protein>
<comment type="caution">
    <text evidence="2">The sequence shown here is derived from an EMBL/GenBank/DDBJ whole genome shotgun (WGS) entry which is preliminary data.</text>
</comment>
<proteinExistence type="predicted"/>
<evidence type="ECO:0000313" key="2">
    <source>
        <dbReference type="EMBL" id="HIU21266.1"/>
    </source>
</evidence>
<reference evidence="2" key="1">
    <citation type="submission" date="2020-10" db="EMBL/GenBank/DDBJ databases">
        <authorList>
            <person name="Gilroy R."/>
        </authorList>
    </citation>
    <scope>NUCLEOTIDE SEQUENCE</scope>
    <source>
        <strain evidence="2">1063</strain>
    </source>
</reference>
<feature type="domain" description="DUF1540" evidence="1">
    <location>
        <begin position="4"/>
        <end position="28"/>
    </location>
</feature>
<name>A0A9D1HRN2_9FIRM</name>